<keyword evidence="2" id="KW-1185">Reference proteome</keyword>
<organism evidence="1 2">
    <name type="scientific">Dehalobacter restrictus (strain DSM 9455 / PER-K23)</name>
    <dbReference type="NCBI Taxonomy" id="871738"/>
    <lineage>
        <taxon>Bacteria</taxon>
        <taxon>Bacillati</taxon>
        <taxon>Bacillota</taxon>
        <taxon>Clostridia</taxon>
        <taxon>Eubacteriales</taxon>
        <taxon>Desulfitobacteriaceae</taxon>
        <taxon>Dehalobacter</taxon>
    </lineage>
</organism>
<proteinExistence type="predicted"/>
<dbReference type="Proteomes" id="UP000018934">
    <property type="component" value="Chromosome"/>
</dbReference>
<gene>
    <name evidence="1" type="ORF">DEHRE_13940</name>
</gene>
<protein>
    <submittedName>
        <fullName evidence="1">Uncharacterized protein</fullName>
    </submittedName>
</protein>
<sequence length="32" mass="3893">MAFFFLYFSNYKQKNGQKTVKNLLRKISNPHE</sequence>
<evidence type="ECO:0000313" key="2">
    <source>
        <dbReference type="Proteomes" id="UP000018934"/>
    </source>
</evidence>
<accession>A0ABN4BVT3</accession>
<dbReference type="EMBL" id="CP007033">
    <property type="protein sequence ID" value="AHF11498.1"/>
    <property type="molecule type" value="Genomic_DNA"/>
</dbReference>
<name>A0ABN4BVT3_DEHRP</name>
<reference evidence="1 2" key="1">
    <citation type="journal article" date="2013" name="Stand. Genomic Sci.">
        <title>Complete genome sequence of Dehalobacter restrictus PER-K23(T.).</title>
        <authorList>
            <person name="Kruse T."/>
            <person name="Maillard J."/>
            <person name="Goodwin L."/>
            <person name="Woyke T."/>
            <person name="Teshima H."/>
            <person name="Bruce D."/>
            <person name="Detter C."/>
            <person name="Tapia R."/>
            <person name="Han C."/>
            <person name="Huntemann M."/>
            <person name="Wei C.L."/>
            <person name="Han J."/>
            <person name="Chen A."/>
            <person name="Kyrpides N."/>
            <person name="Szeto E."/>
            <person name="Markowitz V."/>
            <person name="Ivanova N."/>
            <person name="Pagani I."/>
            <person name="Pati A."/>
            <person name="Pitluck S."/>
            <person name="Nolan M."/>
            <person name="Holliger C."/>
            <person name="Smidt H."/>
        </authorList>
    </citation>
    <scope>NUCLEOTIDE SEQUENCE [LARGE SCALE GENOMIC DNA]</scope>
    <source>
        <strain evidence="2">DSM 9455</strain>
    </source>
</reference>
<evidence type="ECO:0000313" key="1">
    <source>
        <dbReference type="EMBL" id="AHF11498.1"/>
    </source>
</evidence>